<dbReference type="RefSeq" id="WP_272746325.1">
    <property type="nucleotide sequence ID" value="NZ_JAQQKX010000001.1"/>
</dbReference>
<dbReference type="InterPro" id="IPR036388">
    <property type="entry name" value="WH-like_DNA-bd_sf"/>
</dbReference>
<dbReference type="PANTHER" id="PTHR42756">
    <property type="entry name" value="TRANSCRIPTIONAL REGULATOR, MARR"/>
    <property type="match status" value="1"/>
</dbReference>
<keyword evidence="2" id="KW-0238">DNA-binding</keyword>
<dbReference type="PANTHER" id="PTHR42756:SF1">
    <property type="entry name" value="TRANSCRIPTIONAL REPRESSOR OF EMRAB OPERON"/>
    <property type="match status" value="1"/>
</dbReference>
<dbReference type="InterPro" id="IPR000835">
    <property type="entry name" value="HTH_MarR-typ"/>
</dbReference>
<evidence type="ECO:0000256" key="1">
    <source>
        <dbReference type="ARBA" id="ARBA00023015"/>
    </source>
</evidence>
<dbReference type="Pfam" id="PF12802">
    <property type="entry name" value="MarR_2"/>
    <property type="match status" value="1"/>
</dbReference>
<evidence type="ECO:0000256" key="2">
    <source>
        <dbReference type="ARBA" id="ARBA00023125"/>
    </source>
</evidence>
<evidence type="ECO:0000256" key="3">
    <source>
        <dbReference type="ARBA" id="ARBA00023163"/>
    </source>
</evidence>
<evidence type="ECO:0000313" key="5">
    <source>
        <dbReference type="EMBL" id="MDC7681805.1"/>
    </source>
</evidence>
<dbReference type="InterPro" id="IPR036390">
    <property type="entry name" value="WH_DNA-bd_sf"/>
</dbReference>
<comment type="caution">
    <text evidence="5">The sequence shown here is derived from an EMBL/GenBank/DDBJ whole genome shotgun (WGS) entry which is preliminary data.</text>
</comment>
<dbReference type="Gene3D" id="1.10.10.10">
    <property type="entry name" value="Winged helix-like DNA-binding domain superfamily/Winged helix DNA-binding domain"/>
    <property type="match status" value="1"/>
</dbReference>
<dbReference type="SUPFAM" id="SSF46785">
    <property type="entry name" value="Winged helix' DNA-binding domain"/>
    <property type="match status" value="1"/>
</dbReference>
<dbReference type="PROSITE" id="PS50995">
    <property type="entry name" value="HTH_MARR_2"/>
    <property type="match status" value="1"/>
</dbReference>
<organism evidence="5 6">
    <name type="scientific">Asticcacaulis aquaticus</name>
    <dbReference type="NCBI Taxonomy" id="2984212"/>
    <lineage>
        <taxon>Bacteria</taxon>
        <taxon>Pseudomonadati</taxon>
        <taxon>Pseudomonadota</taxon>
        <taxon>Alphaproteobacteria</taxon>
        <taxon>Caulobacterales</taxon>
        <taxon>Caulobacteraceae</taxon>
        <taxon>Asticcacaulis</taxon>
    </lineage>
</organism>
<evidence type="ECO:0000313" key="6">
    <source>
        <dbReference type="Proteomes" id="UP001214854"/>
    </source>
</evidence>
<evidence type="ECO:0000259" key="4">
    <source>
        <dbReference type="PROSITE" id="PS50995"/>
    </source>
</evidence>
<reference evidence="5 6" key="1">
    <citation type="submission" date="2023-01" db="EMBL/GenBank/DDBJ databases">
        <title>Novel species of the genus Asticcacaulis isolated from rivers.</title>
        <authorList>
            <person name="Lu H."/>
        </authorList>
    </citation>
    <scope>NUCLEOTIDE SEQUENCE [LARGE SCALE GENOMIC DNA]</scope>
    <source>
        <strain evidence="5 6">BYS171W</strain>
    </source>
</reference>
<dbReference type="Proteomes" id="UP001214854">
    <property type="component" value="Unassembled WGS sequence"/>
</dbReference>
<keyword evidence="1" id="KW-0805">Transcription regulation</keyword>
<sequence length="146" mass="16079">MSSPISPEERFSKALHSTARLWRGALDKRLRDLGVSESGWMTIALIAKSETPPSQSDLAQALSVEGASMVSMIDRLVKLGLVERIGSEADRRVKHIVLTDDGHKVFARVKQEADAFRAETVSRLDPVKLAIAADIMEQLQNLINES</sequence>
<name>A0ABT5HP24_9CAUL</name>
<keyword evidence="3" id="KW-0804">Transcription</keyword>
<dbReference type="EMBL" id="JAQQKX010000001">
    <property type="protein sequence ID" value="MDC7681805.1"/>
    <property type="molecule type" value="Genomic_DNA"/>
</dbReference>
<dbReference type="InterPro" id="IPR023187">
    <property type="entry name" value="Tscrpt_reg_MarR-type_CS"/>
</dbReference>
<gene>
    <name evidence="5" type="ORF">PQU92_00850</name>
</gene>
<dbReference type="SMART" id="SM00347">
    <property type="entry name" value="HTH_MARR"/>
    <property type="match status" value="1"/>
</dbReference>
<accession>A0ABT5HP24</accession>
<feature type="domain" description="HTH marR-type" evidence="4">
    <location>
        <begin position="8"/>
        <end position="141"/>
    </location>
</feature>
<protein>
    <submittedName>
        <fullName evidence="5">MarR family transcriptional regulator</fullName>
    </submittedName>
</protein>
<dbReference type="PRINTS" id="PR00598">
    <property type="entry name" value="HTHMARR"/>
</dbReference>
<dbReference type="PROSITE" id="PS01117">
    <property type="entry name" value="HTH_MARR_1"/>
    <property type="match status" value="1"/>
</dbReference>
<proteinExistence type="predicted"/>
<keyword evidence="6" id="KW-1185">Reference proteome</keyword>